<accession>A0A9D1LLJ4</accession>
<dbReference type="SUPFAM" id="SSF53187">
    <property type="entry name" value="Zn-dependent exopeptidases"/>
    <property type="match status" value="1"/>
</dbReference>
<protein>
    <submittedName>
        <fullName evidence="9">M20/M25/M40 family metallo-hydrolase</fullName>
    </submittedName>
</protein>
<evidence type="ECO:0000259" key="8">
    <source>
        <dbReference type="Pfam" id="PF07687"/>
    </source>
</evidence>
<dbReference type="InterPro" id="IPR008007">
    <property type="entry name" value="Peptidase_M42"/>
</dbReference>
<comment type="cofactor">
    <cofactor evidence="7">
        <name>a divalent metal cation</name>
        <dbReference type="ChEBI" id="CHEBI:60240"/>
    </cofactor>
    <text evidence="7">Binds 2 divalent metal cations per subunit.</text>
</comment>
<comment type="caution">
    <text evidence="9">The sequence shown here is derived from an EMBL/GenBank/DDBJ whole genome shotgun (WGS) entry which is preliminary data.</text>
</comment>
<keyword evidence="4" id="KW-0862">Zinc</keyword>
<feature type="active site" description="Proton acceptor" evidence="6">
    <location>
        <position position="144"/>
    </location>
</feature>
<dbReference type="PIRSF" id="PIRSF001123">
    <property type="entry name" value="PepA_GA"/>
    <property type="match status" value="1"/>
</dbReference>
<comment type="similarity">
    <text evidence="5">Belongs to the peptidase M42 family.</text>
</comment>
<evidence type="ECO:0000313" key="9">
    <source>
        <dbReference type="EMBL" id="HIU43526.1"/>
    </source>
</evidence>
<evidence type="ECO:0000256" key="2">
    <source>
        <dbReference type="ARBA" id="ARBA00022723"/>
    </source>
</evidence>
<keyword evidence="2 7" id="KW-0479">Metal-binding</keyword>
<dbReference type="Gene3D" id="3.40.630.10">
    <property type="entry name" value="Zn peptidases"/>
    <property type="match status" value="1"/>
</dbReference>
<evidence type="ECO:0000256" key="6">
    <source>
        <dbReference type="PIRSR" id="PIRSR001123-1"/>
    </source>
</evidence>
<dbReference type="InterPro" id="IPR002933">
    <property type="entry name" value="Peptidase_M20"/>
</dbReference>
<name>A0A9D1LLJ4_9CLOT</name>
<reference evidence="9" key="1">
    <citation type="submission" date="2020-10" db="EMBL/GenBank/DDBJ databases">
        <authorList>
            <person name="Gilroy R."/>
        </authorList>
    </citation>
    <scope>NUCLEOTIDE SEQUENCE</scope>
    <source>
        <strain evidence="9">CHK191-8634</strain>
    </source>
</reference>
<evidence type="ECO:0000256" key="5">
    <source>
        <dbReference type="PIRNR" id="PIRNR001123"/>
    </source>
</evidence>
<dbReference type="Gene3D" id="3.30.70.360">
    <property type="match status" value="1"/>
</dbReference>
<dbReference type="InterPro" id="IPR011650">
    <property type="entry name" value="Peptidase_M20_dimer"/>
</dbReference>
<dbReference type="AlphaFoldDB" id="A0A9D1LLJ4"/>
<dbReference type="InterPro" id="IPR010162">
    <property type="entry name" value="PepT-like"/>
</dbReference>
<comment type="cofactor">
    <cofactor evidence="1">
        <name>Zn(2+)</name>
        <dbReference type="ChEBI" id="CHEBI:29105"/>
    </cofactor>
</comment>
<feature type="domain" description="Peptidase M20 dimerisation" evidence="8">
    <location>
        <begin position="184"/>
        <end position="277"/>
    </location>
</feature>
<organism evidence="9 10">
    <name type="scientific">Candidatus Ventrousia excrementavium</name>
    <dbReference type="NCBI Taxonomy" id="2840961"/>
    <lineage>
        <taxon>Bacteria</taxon>
        <taxon>Bacillati</taxon>
        <taxon>Bacillota</taxon>
        <taxon>Clostridia</taxon>
        <taxon>Eubacteriales</taxon>
        <taxon>Clostridiaceae</taxon>
        <taxon>Clostridiaceae incertae sedis</taxon>
        <taxon>Candidatus Ventrousia</taxon>
    </lineage>
</organism>
<dbReference type="InterPro" id="IPR036264">
    <property type="entry name" value="Bact_exopeptidase_dim_dom"/>
</dbReference>
<feature type="binding site" evidence="7">
    <location>
        <position position="111"/>
    </location>
    <ligand>
        <name>Zn(2+)</name>
        <dbReference type="ChEBI" id="CHEBI:29105"/>
        <label>1</label>
    </ligand>
</feature>
<dbReference type="Pfam" id="PF07687">
    <property type="entry name" value="M20_dimer"/>
    <property type="match status" value="1"/>
</dbReference>
<gene>
    <name evidence="9" type="ORF">IAB67_04430</name>
</gene>
<dbReference type="Proteomes" id="UP000824073">
    <property type="component" value="Unassembled WGS sequence"/>
</dbReference>
<evidence type="ECO:0000256" key="3">
    <source>
        <dbReference type="ARBA" id="ARBA00022801"/>
    </source>
</evidence>
<sequence>MEARFELNRERLLKTFFELVTIDSESGSEGGVTEYLQKWFTDHGYQTVRDEAGKTCGSTGDNLLVHIAGTMPGEAICFNAHQDTVKPGRGIRPRLEGDCVVSGGDTILASDDKAGIAMLLELLERLRELQIPHRELYYLFTIGEEVGMLGAKAFDPALMPCKSFFAIDGTGRPGGICVSGPAAVAMRADFHGRPAHAGIEPEKGASAILMLAEALRNAPFGRIDEETTSNVGLIGGGAANNIVAESAWFTAEARSRNEEKLQKQVDAVRAACQQAAEKLGGTVDFQVDHTYPAYYQKEDWFIFRCCEQAYRKEGITPRLVKAGGGGDANVLTSKGYQCGGISAGIYNCHSCNEYLDLNDFEQAYRVVMRMMTDPMED</sequence>
<dbReference type="Pfam" id="PF01546">
    <property type="entry name" value="Peptidase_M20"/>
    <property type="match status" value="1"/>
</dbReference>
<dbReference type="NCBIfam" id="TIGR01883">
    <property type="entry name" value="PepT-like"/>
    <property type="match status" value="1"/>
</dbReference>
<dbReference type="GO" id="GO:0004177">
    <property type="term" value="F:aminopeptidase activity"/>
    <property type="evidence" value="ECO:0007669"/>
    <property type="project" value="UniProtKB-UniRule"/>
</dbReference>
<dbReference type="SUPFAM" id="SSF55031">
    <property type="entry name" value="Bacterial exopeptidase dimerisation domain"/>
    <property type="match status" value="1"/>
</dbReference>
<evidence type="ECO:0000256" key="7">
    <source>
        <dbReference type="PIRSR" id="PIRSR001123-2"/>
    </source>
</evidence>
<reference evidence="9" key="2">
    <citation type="journal article" date="2021" name="PeerJ">
        <title>Extensive microbial diversity within the chicken gut microbiome revealed by metagenomics and culture.</title>
        <authorList>
            <person name="Gilroy R."/>
            <person name="Ravi A."/>
            <person name="Getino M."/>
            <person name="Pursley I."/>
            <person name="Horton D.L."/>
            <person name="Alikhan N.F."/>
            <person name="Baker D."/>
            <person name="Gharbi K."/>
            <person name="Hall N."/>
            <person name="Watson M."/>
            <person name="Adriaenssens E.M."/>
            <person name="Foster-Nyarko E."/>
            <person name="Jarju S."/>
            <person name="Secka A."/>
            <person name="Antonio M."/>
            <person name="Oren A."/>
            <person name="Chaudhuri R.R."/>
            <person name="La Ragione R."/>
            <person name="Hildebrand F."/>
            <person name="Pallen M.J."/>
        </authorList>
    </citation>
    <scope>NUCLEOTIDE SEQUENCE</scope>
    <source>
        <strain evidence="9">CHK191-8634</strain>
    </source>
</reference>
<feature type="binding site" evidence="7">
    <location>
        <position position="111"/>
    </location>
    <ligand>
        <name>Zn(2+)</name>
        <dbReference type="ChEBI" id="CHEBI:29105"/>
        <label>2</label>
    </ligand>
</feature>
<keyword evidence="3" id="KW-0378">Hydrolase</keyword>
<feature type="binding site" evidence="7">
    <location>
        <position position="145"/>
    </location>
    <ligand>
        <name>Zn(2+)</name>
        <dbReference type="ChEBI" id="CHEBI:29105"/>
        <label>2</label>
    </ligand>
</feature>
<feature type="binding site" evidence="7">
    <location>
        <position position="168"/>
    </location>
    <ligand>
        <name>Zn(2+)</name>
        <dbReference type="ChEBI" id="CHEBI:29105"/>
        <label>1</label>
    </ligand>
</feature>
<dbReference type="EMBL" id="DVMR01000036">
    <property type="protein sequence ID" value="HIU43526.1"/>
    <property type="molecule type" value="Genomic_DNA"/>
</dbReference>
<dbReference type="PANTHER" id="PTHR42994:SF2">
    <property type="entry name" value="PEPTIDASE"/>
    <property type="match status" value="1"/>
</dbReference>
<evidence type="ECO:0000313" key="10">
    <source>
        <dbReference type="Proteomes" id="UP000824073"/>
    </source>
</evidence>
<proteinExistence type="inferred from homology"/>
<dbReference type="PANTHER" id="PTHR42994">
    <property type="entry name" value="PEPTIDASE T"/>
    <property type="match status" value="1"/>
</dbReference>
<evidence type="ECO:0000256" key="1">
    <source>
        <dbReference type="ARBA" id="ARBA00001947"/>
    </source>
</evidence>
<evidence type="ECO:0000256" key="4">
    <source>
        <dbReference type="ARBA" id="ARBA00022833"/>
    </source>
</evidence>
<dbReference type="GO" id="GO:0046872">
    <property type="term" value="F:metal ion binding"/>
    <property type="evidence" value="ECO:0007669"/>
    <property type="project" value="UniProtKB-UniRule"/>
</dbReference>